<evidence type="ECO:0000256" key="1">
    <source>
        <dbReference type="ARBA" id="ARBA00000553"/>
    </source>
</evidence>
<evidence type="ECO:0000256" key="8">
    <source>
        <dbReference type="ARBA" id="ARBA00048968"/>
    </source>
</evidence>
<evidence type="ECO:0000256" key="5">
    <source>
        <dbReference type="ARBA" id="ARBA00022801"/>
    </source>
</evidence>
<evidence type="ECO:0000256" key="2">
    <source>
        <dbReference type="ARBA" id="ARBA00007353"/>
    </source>
</evidence>
<dbReference type="Proteomes" id="UP000254720">
    <property type="component" value="Unassembled WGS sequence"/>
</dbReference>
<dbReference type="GO" id="GO:0005507">
    <property type="term" value="F:copper ion binding"/>
    <property type="evidence" value="ECO:0007669"/>
    <property type="project" value="TreeGrafter"/>
</dbReference>
<evidence type="ECO:0000256" key="4">
    <source>
        <dbReference type="ARBA" id="ARBA00022723"/>
    </source>
</evidence>
<dbReference type="EMBL" id="QQAX01000001">
    <property type="protein sequence ID" value="RDI48794.1"/>
    <property type="molecule type" value="Genomic_DNA"/>
</dbReference>
<dbReference type="PANTHER" id="PTHR30616:SF2">
    <property type="entry name" value="PURINE NUCLEOSIDE PHOSPHORYLASE LACC1"/>
    <property type="match status" value="1"/>
</dbReference>
<evidence type="ECO:0000256" key="6">
    <source>
        <dbReference type="ARBA" id="ARBA00022833"/>
    </source>
</evidence>
<dbReference type="Pfam" id="PF02578">
    <property type="entry name" value="Cu-oxidase_4"/>
    <property type="match status" value="1"/>
</dbReference>
<evidence type="ECO:0000313" key="12">
    <source>
        <dbReference type="Proteomes" id="UP000254720"/>
    </source>
</evidence>
<comment type="caution">
    <text evidence="11">The sequence shown here is derived from an EMBL/GenBank/DDBJ whole genome shotgun (WGS) entry which is preliminary data.</text>
</comment>
<comment type="similarity">
    <text evidence="2 10">Belongs to the purine nucleoside phosphorylase YfiH/LACC1 family.</text>
</comment>
<comment type="catalytic activity">
    <reaction evidence="8">
        <text>adenosine + phosphate = alpha-D-ribose 1-phosphate + adenine</text>
        <dbReference type="Rhea" id="RHEA:27642"/>
        <dbReference type="ChEBI" id="CHEBI:16335"/>
        <dbReference type="ChEBI" id="CHEBI:16708"/>
        <dbReference type="ChEBI" id="CHEBI:43474"/>
        <dbReference type="ChEBI" id="CHEBI:57720"/>
        <dbReference type="EC" id="2.4.2.1"/>
    </reaction>
    <physiologicalReaction direction="left-to-right" evidence="8">
        <dbReference type="Rhea" id="RHEA:27643"/>
    </physiologicalReaction>
</comment>
<dbReference type="GO" id="GO:0016787">
    <property type="term" value="F:hydrolase activity"/>
    <property type="evidence" value="ECO:0007669"/>
    <property type="project" value="UniProtKB-KW"/>
</dbReference>
<evidence type="ECO:0000256" key="9">
    <source>
        <dbReference type="ARBA" id="ARBA00049893"/>
    </source>
</evidence>
<keyword evidence="3" id="KW-0808">Transferase</keyword>
<keyword evidence="5" id="KW-0378">Hydrolase</keyword>
<evidence type="ECO:0000313" key="11">
    <source>
        <dbReference type="EMBL" id="RDI48794.1"/>
    </source>
</evidence>
<dbReference type="RefSeq" id="WP_114833309.1">
    <property type="nucleotide sequence ID" value="NZ_LR699114.1"/>
</dbReference>
<comment type="catalytic activity">
    <reaction evidence="9">
        <text>S-methyl-5'-thioadenosine + phosphate = 5-(methylsulfanyl)-alpha-D-ribose 1-phosphate + adenine</text>
        <dbReference type="Rhea" id="RHEA:11852"/>
        <dbReference type="ChEBI" id="CHEBI:16708"/>
        <dbReference type="ChEBI" id="CHEBI:17509"/>
        <dbReference type="ChEBI" id="CHEBI:43474"/>
        <dbReference type="ChEBI" id="CHEBI:58533"/>
        <dbReference type="EC" id="2.4.2.28"/>
    </reaction>
    <physiologicalReaction direction="left-to-right" evidence="9">
        <dbReference type="Rhea" id="RHEA:11853"/>
    </physiologicalReaction>
</comment>
<dbReference type="InterPro" id="IPR011324">
    <property type="entry name" value="Cytotoxic_necrot_fac-like_cat"/>
</dbReference>
<gene>
    <name evidence="11" type="ORF">C8D86_10173</name>
</gene>
<comment type="catalytic activity">
    <reaction evidence="1">
        <text>inosine + phosphate = alpha-D-ribose 1-phosphate + hypoxanthine</text>
        <dbReference type="Rhea" id="RHEA:27646"/>
        <dbReference type="ChEBI" id="CHEBI:17368"/>
        <dbReference type="ChEBI" id="CHEBI:17596"/>
        <dbReference type="ChEBI" id="CHEBI:43474"/>
        <dbReference type="ChEBI" id="CHEBI:57720"/>
        <dbReference type="EC" id="2.4.2.1"/>
    </reaction>
    <physiologicalReaction direction="left-to-right" evidence="1">
        <dbReference type="Rhea" id="RHEA:27647"/>
    </physiologicalReaction>
</comment>
<proteinExistence type="inferred from homology"/>
<dbReference type="CDD" id="cd16833">
    <property type="entry name" value="YfiH"/>
    <property type="match status" value="1"/>
</dbReference>
<accession>A0A370H414</accession>
<dbReference type="AlphaFoldDB" id="A0A370H414"/>
<dbReference type="NCBIfam" id="TIGR00726">
    <property type="entry name" value="peptidoglycan editing factor PgeF"/>
    <property type="match status" value="1"/>
</dbReference>
<reference evidence="11 12" key="1">
    <citation type="submission" date="2018-07" db="EMBL/GenBank/DDBJ databases">
        <title>Genomic Encyclopedia of Type Strains, Phase IV (KMG-IV): sequencing the most valuable type-strain genomes for metagenomic binning, comparative biology and taxonomic classification.</title>
        <authorList>
            <person name="Goeker M."/>
        </authorList>
    </citation>
    <scope>NUCLEOTIDE SEQUENCE [LARGE SCALE GENOMIC DNA]</scope>
    <source>
        <strain evidence="11 12">DSM 16500</strain>
    </source>
</reference>
<dbReference type="InterPro" id="IPR038371">
    <property type="entry name" value="Cu_polyphenol_OxRdtase_sf"/>
</dbReference>
<keyword evidence="12" id="KW-1185">Reference proteome</keyword>
<dbReference type="PANTHER" id="PTHR30616">
    <property type="entry name" value="UNCHARACTERIZED PROTEIN YFIH"/>
    <property type="match status" value="1"/>
</dbReference>
<evidence type="ECO:0000256" key="3">
    <source>
        <dbReference type="ARBA" id="ARBA00022679"/>
    </source>
</evidence>
<name>A0A370H414_9COXI</name>
<keyword evidence="4" id="KW-0479">Metal-binding</keyword>
<evidence type="ECO:0000256" key="7">
    <source>
        <dbReference type="ARBA" id="ARBA00047989"/>
    </source>
</evidence>
<keyword evidence="6" id="KW-0862">Zinc</keyword>
<dbReference type="OrthoDB" id="4279at2"/>
<dbReference type="InterPro" id="IPR003730">
    <property type="entry name" value="Cu_polyphenol_OxRdtase"/>
</dbReference>
<sequence length="238" mass="26509">MKFIQPDWPVPASVKAYTTVRDSWGERQPYHDMHPGFYAGSENENQRLKTLLQLPSEPVWITQTHSNVAIAATPENSKKEADATFTDQPGQVCAILTADCLPVLVCNKQGSHVAAIHAGWRGLASGIIEATLKAMRQPAADLLVWLGPAIGPQKFEVGQDVYDAFVQKHPESAAAFLPQRPGKWLADLYTLARIRLRHQGVTQIYGGDFCTYTQADLFFSYRRDKGKTGRMASLIWRL</sequence>
<dbReference type="Gene3D" id="3.60.140.10">
    <property type="entry name" value="CNF1/YfiH-like putative cysteine hydrolases"/>
    <property type="match status" value="1"/>
</dbReference>
<organism evidence="11 12">
    <name type="scientific">Aquicella lusitana</name>
    <dbReference type="NCBI Taxonomy" id="254246"/>
    <lineage>
        <taxon>Bacteria</taxon>
        <taxon>Pseudomonadati</taxon>
        <taxon>Pseudomonadota</taxon>
        <taxon>Gammaproteobacteria</taxon>
        <taxon>Legionellales</taxon>
        <taxon>Coxiellaceae</taxon>
        <taxon>Aquicella</taxon>
    </lineage>
</organism>
<evidence type="ECO:0000256" key="10">
    <source>
        <dbReference type="RuleBase" id="RU361274"/>
    </source>
</evidence>
<dbReference type="SUPFAM" id="SSF64438">
    <property type="entry name" value="CNF1/YfiH-like putative cysteine hydrolases"/>
    <property type="match status" value="1"/>
</dbReference>
<comment type="catalytic activity">
    <reaction evidence="7">
        <text>adenosine + H2O + H(+) = inosine + NH4(+)</text>
        <dbReference type="Rhea" id="RHEA:24408"/>
        <dbReference type="ChEBI" id="CHEBI:15377"/>
        <dbReference type="ChEBI" id="CHEBI:15378"/>
        <dbReference type="ChEBI" id="CHEBI:16335"/>
        <dbReference type="ChEBI" id="CHEBI:17596"/>
        <dbReference type="ChEBI" id="CHEBI:28938"/>
        <dbReference type="EC" id="3.5.4.4"/>
    </reaction>
    <physiologicalReaction direction="left-to-right" evidence="7">
        <dbReference type="Rhea" id="RHEA:24409"/>
    </physiologicalReaction>
</comment>
<protein>
    <recommendedName>
        <fullName evidence="10">Purine nucleoside phosphorylase</fullName>
    </recommendedName>
</protein>
<dbReference type="GO" id="GO:0017061">
    <property type="term" value="F:S-methyl-5-thioadenosine phosphorylase activity"/>
    <property type="evidence" value="ECO:0007669"/>
    <property type="project" value="UniProtKB-EC"/>
</dbReference>